<dbReference type="EMBL" id="JABWDY010031141">
    <property type="protein sequence ID" value="KAF5185111.1"/>
    <property type="molecule type" value="Genomic_DNA"/>
</dbReference>
<name>A0A7J6VK16_THATH</name>
<dbReference type="PANTHER" id="PTHR33710">
    <property type="entry name" value="BNAC02G09200D PROTEIN"/>
    <property type="match status" value="1"/>
</dbReference>
<accession>A0A7J6VK16</accession>
<dbReference type="Gene3D" id="3.60.10.10">
    <property type="entry name" value="Endonuclease/exonuclease/phosphatase"/>
    <property type="match status" value="1"/>
</dbReference>
<organism evidence="1 2">
    <name type="scientific">Thalictrum thalictroides</name>
    <name type="common">Rue-anemone</name>
    <name type="synonym">Anemone thalictroides</name>
    <dbReference type="NCBI Taxonomy" id="46969"/>
    <lineage>
        <taxon>Eukaryota</taxon>
        <taxon>Viridiplantae</taxon>
        <taxon>Streptophyta</taxon>
        <taxon>Embryophyta</taxon>
        <taxon>Tracheophyta</taxon>
        <taxon>Spermatophyta</taxon>
        <taxon>Magnoliopsida</taxon>
        <taxon>Ranunculales</taxon>
        <taxon>Ranunculaceae</taxon>
        <taxon>Thalictroideae</taxon>
        <taxon>Thalictrum</taxon>
    </lineage>
</organism>
<evidence type="ECO:0000313" key="1">
    <source>
        <dbReference type="EMBL" id="KAF5185111.1"/>
    </source>
</evidence>
<dbReference type="SUPFAM" id="SSF56219">
    <property type="entry name" value="DNase I-like"/>
    <property type="match status" value="1"/>
</dbReference>
<keyword evidence="2" id="KW-1185">Reference proteome</keyword>
<dbReference type="AlphaFoldDB" id="A0A7J6VK16"/>
<protein>
    <submittedName>
        <fullName evidence="1">Dnase i-like superfamily protein</fullName>
    </submittedName>
</protein>
<sequence length="320" mass="36970">MGDFNSCKLTTEKIGGSRLHPRDVHDLIEGMEKCEIDDLKAVGTFYTWTNRSEGDGKILCKLDKCLTNKAWNSIFVNVEAHFLAHGVFDHSPVVLKWHNNEGDGHAPFRFFNHWVEHPDFKGIVEEVWDCNVLGNPMIRLYSKLKLLKGKLIEWSKKNFSDLQRQVMEAWENLVKIQESIQVHPMDTQLATLEKIALEEYIKLVASEESSLKQKAGVSNGEDISLWNDPWLNGVPVRKRIPTFVRHLSGHRDNSKLSFVITNHEWNLPETDDQNLQALYEDIRRVHIDPLDVKDKLCWKPHPRGTYTIKTAYAVLRPRSP</sequence>
<proteinExistence type="predicted"/>
<reference evidence="1 2" key="1">
    <citation type="submission" date="2020-06" db="EMBL/GenBank/DDBJ databases">
        <title>Transcriptomic and genomic resources for Thalictrum thalictroides and T. hernandezii: Facilitating candidate gene discovery in an emerging model plant lineage.</title>
        <authorList>
            <person name="Arias T."/>
            <person name="Riano-Pachon D.M."/>
            <person name="Di Stilio V.S."/>
        </authorList>
    </citation>
    <scope>NUCLEOTIDE SEQUENCE [LARGE SCALE GENOMIC DNA]</scope>
    <source>
        <strain evidence="2">cv. WT478/WT964</strain>
        <tissue evidence="1">Leaves</tissue>
    </source>
</reference>
<dbReference type="OrthoDB" id="1932741at2759"/>
<dbReference type="InterPro" id="IPR036691">
    <property type="entry name" value="Endo/exonu/phosph_ase_sf"/>
</dbReference>
<gene>
    <name evidence="1" type="ORF">FRX31_025303</name>
</gene>
<dbReference type="Proteomes" id="UP000554482">
    <property type="component" value="Unassembled WGS sequence"/>
</dbReference>
<dbReference type="PANTHER" id="PTHR33710:SF64">
    <property type="entry name" value="ENDONUCLEASE_EXONUCLEASE_PHOSPHATASE DOMAIN-CONTAINING PROTEIN"/>
    <property type="match status" value="1"/>
</dbReference>
<evidence type="ECO:0000313" key="2">
    <source>
        <dbReference type="Proteomes" id="UP000554482"/>
    </source>
</evidence>
<comment type="caution">
    <text evidence="1">The sequence shown here is derived from an EMBL/GenBank/DDBJ whole genome shotgun (WGS) entry which is preliminary data.</text>
</comment>